<dbReference type="GeneID" id="108630913"/>
<dbReference type="SUPFAM" id="SSF57716">
    <property type="entry name" value="Glucocorticoid receptor-like (DNA-binding domain)"/>
    <property type="match status" value="1"/>
</dbReference>
<dbReference type="AlphaFoldDB" id="A0AAJ7NDK2"/>
<dbReference type="GO" id="GO:0043565">
    <property type="term" value="F:sequence-specific DNA binding"/>
    <property type="evidence" value="ECO:0007669"/>
    <property type="project" value="InterPro"/>
</dbReference>
<keyword evidence="2 5" id="KW-0863">Zinc-finger</keyword>
<evidence type="ECO:0000313" key="8">
    <source>
        <dbReference type="RefSeq" id="XP_017889978.1"/>
    </source>
</evidence>
<dbReference type="PANTHER" id="PTHR46600:SF11">
    <property type="entry name" value="THAP DOMAIN-CONTAINING PROTEIN 10"/>
    <property type="match status" value="1"/>
</dbReference>
<keyword evidence="7" id="KW-1185">Reference proteome</keyword>
<evidence type="ECO:0000313" key="7">
    <source>
        <dbReference type="Proteomes" id="UP000694925"/>
    </source>
</evidence>
<dbReference type="SMART" id="SM00980">
    <property type="entry name" value="THAP"/>
    <property type="match status" value="1"/>
</dbReference>
<accession>A0AAJ7NDK2</accession>
<evidence type="ECO:0000256" key="2">
    <source>
        <dbReference type="ARBA" id="ARBA00022771"/>
    </source>
</evidence>
<dbReference type="Gene3D" id="6.20.210.20">
    <property type="entry name" value="THAP domain"/>
    <property type="match status" value="1"/>
</dbReference>
<name>A0AAJ7NDK2_9HYME</name>
<evidence type="ECO:0000259" key="6">
    <source>
        <dbReference type="PROSITE" id="PS50950"/>
    </source>
</evidence>
<evidence type="ECO:0000256" key="1">
    <source>
        <dbReference type="ARBA" id="ARBA00022723"/>
    </source>
</evidence>
<reference evidence="8" key="1">
    <citation type="submission" date="2025-08" db="UniProtKB">
        <authorList>
            <consortium name="RefSeq"/>
        </authorList>
    </citation>
    <scope>IDENTIFICATION</scope>
    <source>
        <tissue evidence="8">Whole body</tissue>
    </source>
</reference>
<evidence type="ECO:0000256" key="4">
    <source>
        <dbReference type="ARBA" id="ARBA00023125"/>
    </source>
</evidence>
<gene>
    <name evidence="8" type="primary">LOC108630913</name>
</gene>
<dbReference type="GO" id="GO:0008270">
    <property type="term" value="F:zinc ion binding"/>
    <property type="evidence" value="ECO:0007669"/>
    <property type="project" value="UniProtKB-KW"/>
</dbReference>
<organism evidence="7 8">
    <name type="scientific">Ceratina calcarata</name>
    <dbReference type="NCBI Taxonomy" id="156304"/>
    <lineage>
        <taxon>Eukaryota</taxon>
        <taxon>Metazoa</taxon>
        <taxon>Ecdysozoa</taxon>
        <taxon>Arthropoda</taxon>
        <taxon>Hexapoda</taxon>
        <taxon>Insecta</taxon>
        <taxon>Pterygota</taxon>
        <taxon>Neoptera</taxon>
        <taxon>Endopterygota</taxon>
        <taxon>Hymenoptera</taxon>
        <taxon>Apocrita</taxon>
        <taxon>Aculeata</taxon>
        <taxon>Apoidea</taxon>
        <taxon>Anthophila</taxon>
        <taxon>Apidae</taxon>
        <taxon>Ceratina</taxon>
        <taxon>Zadontomerus</taxon>
    </lineage>
</organism>
<dbReference type="PANTHER" id="PTHR46600">
    <property type="entry name" value="THAP DOMAIN-CONTAINING"/>
    <property type="match status" value="1"/>
</dbReference>
<feature type="domain" description="THAP-type" evidence="6">
    <location>
        <begin position="1"/>
        <end position="81"/>
    </location>
</feature>
<dbReference type="KEGG" id="ccal:108630913"/>
<keyword evidence="4 5" id="KW-0238">DNA-binding</keyword>
<dbReference type="InterPro" id="IPR026516">
    <property type="entry name" value="THAP1/10"/>
</dbReference>
<protein>
    <submittedName>
        <fullName evidence="8">Uncharacterized protein LOC108630913</fullName>
    </submittedName>
</protein>
<dbReference type="InterPro" id="IPR006612">
    <property type="entry name" value="THAP_Znf"/>
</dbReference>
<dbReference type="InterPro" id="IPR038441">
    <property type="entry name" value="THAP_Znf_sf"/>
</dbReference>
<keyword evidence="1" id="KW-0479">Metal-binding</keyword>
<evidence type="ECO:0000256" key="5">
    <source>
        <dbReference type="PROSITE-ProRule" id="PRU00309"/>
    </source>
</evidence>
<dbReference type="Proteomes" id="UP000694925">
    <property type="component" value="Unplaced"/>
</dbReference>
<sequence>MVKKCIICKAKPSPISDRTFHLFPTNESLRKKWLDAINLNKVPNFKTAYVCSEHFDDESFPGCHEQTIRRRLSLIAIPNRNLFNLSSENVIKESVVGNINCVESGKSNESNIIESEESDESNVIYVIESEKSDESNIIEGEHLQENAYQVSETFIDTDREEIRVLTPGFCVFPILVQPVQPPTVFLQGSDTIMDIGTQGWSINPYFSLGV</sequence>
<proteinExistence type="predicted"/>
<evidence type="ECO:0000256" key="3">
    <source>
        <dbReference type="ARBA" id="ARBA00022833"/>
    </source>
</evidence>
<keyword evidence="3" id="KW-0862">Zinc</keyword>
<dbReference type="PROSITE" id="PS50950">
    <property type="entry name" value="ZF_THAP"/>
    <property type="match status" value="1"/>
</dbReference>
<dbReference type="Pfam" id="PF05485">
    <property type="entry name" value="THAP"/>
    <property type="match status" value="1"/>
</dbReference>
<dbReference type="RefSeq" id="XP_017889978.1">
    <property type="nucleotide sequence ID" value="XM_018034489.2"/>
</dbReference>
<dbReference type="SMART" id="SM00692">
    <property type="entry name" value="DM3"/>
    <property type="match status" value="1"/>
</dbReference>